<dbReference type="PANTHER" id="PTHR11609:SF5">
    <property type="entry name" value="PHOSPHORIBOSYLAMINOIMIDAZOLE CARBOXYLASE"/>
    <property type="match status" value="1"/>
</dbReference>
<dbReference type="Proteomes" id="UP000318453">
    <property type="component" value="Chromosome"/>
</dbReference>
<keyword evidence="6" id="KW-0456">Lyase</keyword>
<evidence type="ECO:0000313" key="11">
    <source>
        <dbReference type="Proteomes" id="UP000318453"/>
    </source>
</evidence>
<comment type="pathway">
    <text evidence="7 8">Purine metabolism; IMP biosynthesis via de novo pathway; 5-amino-1-(5-phospho-D-ribosyl)imidazole-4-carboxylate from 5-amino-1-(5-phospho-D-ribosyl)imidazole (N5-CAIR route): step 1/2.</text>
</comment>
<feature type="binding site" evidence="7">
    <location>
        <position position="183"/>
    </location>
    <ligand>
        <name>ATP</name>
        <dbReference type="ChEBI" id="CHEBI:30616"/>
    </ligand>
</feature>
<evidence type="ECO:0000256" key="4">
    <source>
        <dbReference type="ARBA" id="ARBA00022793"/>
    </source>
</evidence>
<dbReference type="PANTHER" id="PTHR11609">
    <property type="entry name" value="PURINE BIOSYNTHESIS PROTEIN 6/7, PUR6/7"/>
    <property type="match status" value="1"/>
</dbReference>
<dbReference type="SUPFAM" id="SSF51246">
    <property type="entry name" value="Rudiment single hybrid motif"/>
    <property type="match status" value="1"/>
</dbReference>
<feature type="binding site" evidence="7">
    <location>
        <position position="103"/>
    </location>
    <ligand>
        <name>ATP</name>
        <dbReference type="ChEBI" id="CHEBI:30616"/>
    </ligand>
</feature>
<dbReference type="EMBL" id="CP042326">
    <property type="protein sequence ID" value="QDZ38959.1"/>
    <property type="molecule type" value="Genomic_DNA"/>
</dbReference>
<dbReference type="Pfam" id="PF17769">
    <property type="entry name" value="PurK_C"/>
    <property type="match status" value="1"/>
</dbReference>
<dbReference type="GO" id="GO:0034028">
    <property type="term" value="F:5-(carboxyamino)imidazole ribonucleotide synthase activity"/>
    <property type="evidence" value="ECO:0007669"/>
    <property type="project" value="UniProtKB-UniRule"/>
</dbReference>
<dbReference type="InterPro" id="IPR011054">
    <property type="entry name" value="Rudment_hybrid_motif"/>
</dbReference>
<evidence type="ECO:0000313" key="10">
    <source>
        <dbReference type="EMBL" id="QDZ38959.1"/>
    </source>
</evidence>
<comment type="function">
    <text evidence="7">Catalyzes the ATP-dependent conversion of 5-aminoimidazole ribonucleotide (AIR) and HCO(3)(-) to N5-carboxyaminoimidazole ribonucleotide (N5-CAIR).</text>
</comment>
<comment type="subunit">
    <text evidence="7 8">Homodimer.</text>
</comment>
<dbReference type="InterPro" id="IPR013815">
    <property type="entry name" value="ATP_grasp_subdomain_1"/>
</dbReference>
<dbReference type="GO" id="GO:0006189">
    <property type="term" value="P:'de novo' IMP biosynthetic process"/>
    <property type="evidence" value="ECO:0007669"/>
    <property type="project" value="UniProtKB-UniRule"/>
</dbReference>
<dbReference type="UniPathway" id="UPA00074">
    <property type="reaction ID" value="UER00942"/>
</dbReference>
<comment type="similarity">
    <text evidence="7 8">Belongs to the PurK/PurT family.</text>
</comment>
<reference evidence="10" key="1">
    <citation type="submission" date="2019-08" db="EMBL/GenBank/DDBJ databases">
        <title>Carotenoids and Carotenoid Binding Proteins in the Halophilic Cyanobacterium Euhalothece sp. ZM00.</title>
        <authorList>
            <person name="Cho S.M."/>
            <person name="Song J.Y."/>
            <person name="Park Y.-I."/>
        </authorList>
    </citation>
    <scope>NUCLEOTIDE SEQUENCE [LARGE SCALE GENOMIC DNA]</scope>
    <source>
        <strain evidence="10">Z-M001</strain>
    </source>
</reference>
<evidence type="ECO:0000256" key="8">
    <source>
        <dbReference type="RuleBase" id="RU361200"/>
    </source>
</evidence>
<dbReference type="GO" id="GO:0005524">
    <property type="term" value="F:ATP binding"/>
    <property type="evidence" value="ECO:0007669"/>
    <property type="project" value="UniProtKB-UniRule"/>
</dbReference>
<organism evidence="10 11">
    <name type="scientific">Euhalothece natronophila Z-M001</name>
    <dbReference type="NCBI Taxonomy" id="522448"/>
    <lineage>
        <taxon>Bacteria</taxon>
        <taxon>Bacillati</taxon>
        <taxon>Cyanobacteriota</taxon>
        <taxon>Cyanophyceae</taxon>
        <taxon>Oscillatoriophycideae</taxon>
        <taxon>Chroococcales</taxon>
        <taxon>Halothecacae</taxon>
        <taxon>Halothece cluster</taxon>
        <taxon>Euhalothece</taxon>
    </lineage>
</organism>
<dbReference type="AlphaFoldDB" id="A0A5B8NLE1"/>
<keyword evidence="2 7" id="KW-0547">Nucleotide-binding</keyword>
<feature type="binding site" evidence="7">
    <location>
        <begin position="175"/>
        <end position="178"/>
    </location>
    <ligand>
        <name>ATP</name>
        <dbReference type="ChEBI" id="CHEBI:30616"/>
    </ligand>
</feature>
<dbReference type="Pfam" id="PF02222">
    <property type="entry name" value="ATP-grasp"/>
    <property type="match status" value="1"/>
</dbReference>
<accession>A0A5B8NLE1</accession>
<proteinExistence type="inferred from homology"/>
<dbReference type="RefSeq" id="WP_146294570.1">
    <property type="nucleotide sequence ID" value="NZ_CP042326.1"/>
</dbReference>
<dbReference type="InterPro" id="IPR016185">
    <property type="entry name" value="PreATP-grasp_dom_sf"/>
</dbReference>
<keyword evidence="11" id="KW-1185">Reference proteome</keyword>
<protein>
    <recommendedName>
        <fullName evidence="7 8">N5-carboxyaminoimidazole ribonucleotide synthase</fullName>
        <shortName evidence="7 8">N5-CAIR synthase</shortName>
        <ecNumber evidence="7 8">6.3.4.18</ecNumber>
    </recommendedName>
    <alternativeName>
        <fullName evidence="7 8">5-(carboxyamino)imidazole ribonucleotide synthetase</fullName>
    </alternativeName>
</protein>
<comment type="caution">
    <text evidence="7">Lacks conserved residue(s) required for the propagation of feature annotation.</text>
</comment>
<dbReference type="InterPro" id="IPR011761">
    <property type="entry name" value="ATP-grasp"/>
</dbReference>
<gene>
    <name evidence="7 8" type="primary">purK</name>
    <name evidence="10" type="ORF">FRE64_02775</name>
</gene>
<feature type="binding site" evidence="7">
    <location>
        <position position="140"/>
    </location>
    <ligand>
        <name>ATP</name>
        <dbReference type="ChEBI" id="CHEBI:30616"/>
    </ligand>
</feature>
<evidence type="ECO:0000256" key="1">
    <source>
        <dbReference type="ARBA" id="ARBA00022598"/>
    </source>
</evidence>
<dbReference type="NCBIfam" id="TIGR01161">
    <property type="entry name" value="purK"/>
    <property type="match status" value="1"/>
</dbReference>
<dbReference type="PROSITE" id="PS50975">
    <property type="entry name" value="ATP_GRASP"/>
    <property type="match status" value="1"/>
</dbReference>
<dbReference type="Gene3D" id="3.40.50.20">
    <property type="match status" value="1"/>
</dbReference>
<dbReference type="HAMAP" id="MF_01928">
    <property type="entry name" value="PurK"/>
    <property type="match status" value="1"/>
</dbReference>
<evidence type="ECO:0000256" key="5">
    <source>
        <dbReference type="ARBA" id="ARBA00022840"/>
    </source>
</evidence>
<dbReference type="Gene3D" id="3.30.470.20">
    <property type="entry name" value="ATP-grasp fold, B domain"/>
    <property type="match status" value="1"/>
</dbReference>
<evidence type="ECO:0000256" key="2">
    <source>
        <dbReference type="ARBA" id="ARBA00022741"/>
    </source>
</evidence>
<dbReference type="Gene3D" id="3.30.1490.20">
    <property type="entry name" value="ATP-grasp fold, A domain"/>
    <property type="match status" value="1"/>
</dbReference>
<dbReference type="EC" id="6.3.4.18" evidence="7 8"/>
<comment type="catalytic activity">
    <reaction evidence="7 8">
        <text>5-amino-1-(5-phospho-beta-D-ribosyl)imidazole + hydrogencarbonate + ATP = 5-carboxyamino-1-(5-phospho-D-ribosyl)imidazole + ADP + phosphate + 2 H(+)</text>
        <dbReference type="Rhea" id="RHEA:19317"/>
        <dbReference type="ChEBI" id="CHEBI:15378"/>
        <dbReference type="ChEBI" id="CHEBI:17544"/>
        <dbReference type="ChEBI" id="CHEBI:30616"/>
        <dbReference type="ChEBI" id="CHEBI:43474"/>
        <dbReference type="ChEBI" id="CHEBI:58730"/>
        <dbReference type="ChEBI" id="CHEBI:137981"/>
        <dbReference type="ChEBI" id="CHEBI:456216"/>
        <dbReference type="EC" id="6.3.4.18"/>
    </reaction>
</comment>
<dbReference type="FunFam" id="3.30.470.20:FF:000037">
    <property type="entry name" value="Phosphoribosylaminoimidazole carboxylase, chloroplastic"/>
    <property type="match status" value="1"/>
</dbReference>
<evidence type="ECO:0000256" key="7">
    <source>
        <dbReference type="HAMAP-Rule" id="MF_01928"/>
    </source>
</evidence>
<keyword evidence="5 7" id="KW-0067">ATP-binding</keyword>
<dbReference type="GO" id="GO:0046872">
    <property type="term" value="F:metal ion binding"/>
    <property type="evidence" value="ECO:0007669"/>
    <property type="project" value="InterPro"/>
</dbReference>
<dbReference type="InterPro" id="IPR040686">
    <property type="entry name" value="PurK_C"/>
</dbReference>
<dbReference type="InterPro" id="IPR003135">
    <property type="entry name" value="ATP-grasp_carboxylate-amine"/>
</dbReference>
<keyword evidence="4" id="KW-0210">Decarboxylase</keyword>
<dbReference type="SUPFAM" id="SSF56059">
    <property type="entry name" value="Glutathione synthetase ATP-binding domain-like"/>
    <property type="match status" value="1"/>
</dbReference>
<dbReference type="GO" id="GO:0004638">
    <property type="term" value="F:phosphoribosylaminoimidazole carboxylase activity"/>
    <property type="evidence" value="ECO:0007669"/>
    <property type="project" value="InterPro"/>
</dbReference>
<dbReference type="SUPFAM" id="SSF52440">
    <property type="entry name" value="PreATP-grasp domain"/>
    <property type="match status" value="1"/>
</dbReference>
<dbReference type="KEGG" id="enn:FRE64_02775"/>
<keyword evidence="3 7" id="KW-0658">Purine biosynthesis</keyword>
<name>A0A5B8NLE1_9CHRO</name>
<dbReference type="Pfam" id="PF22660">
    <property type="entry name" value="RS_preATP-grasp-like"/>
    <property type="match status" value="1"/>
</dbReference>
<dbReference type="InterPro" id="IPR054350">
    <property type="entry name" value="PurT/PurK_preATP-grasp"/>
</dbReference>
<dbReference type="InterPro" id="IPR005875">
    <property type="entry name" value="PurK"/>
</dbReference>
<dbReference type="OrthoDB" id="9804625at2"/>
<sequence length="378" mass="42056">MSIKKRVGVIGGGQLAWMMGLEASSLGVSLRVQTPNFHDPAVAYAEESVIASLSDLEATRQLAQSCDVITFENEFIDLAGLSRLREEVDFYPSLNSLAPLLDKFEQRCYLQELGIPVPVFKTAIAGEAQFEEDEFPLVIKARRHGYDGQGTFIVETDRELTRVWETLKGLPVLVEECIPFEKELAVMAARGVNGETVVYPVTETYQQDQVCQRVIAPARISEALEEEIRAIAQSLLTALNWVGVFGIEFFLTDNERVLVNEVAPRTHNSGHYTLDACDISQFAMHLKAVTGDTLTPPQMKSEAAVMVNLLGYETLESDYAQQREKLQALPHTHLYWYGKTQARPGRKLGHVTILEKDITKASAIADQVSAIWDSHDKG</sequence>
<keyword evidence="1 7" id="KW-0436">Ligase</keyword>
<dbReference type="NCBIfam" id="NF004679">
    <property type="entry name" value="PRK06019.1-5"/>
    <property type="match status" value="1"/>
</dbReference>
<feature type="domain" description="ATP-grasp" evidence="9">
    <location>
        <begin position="107"/>
        <end position="290"/>
    </location>
</feature>
<dbReference type="GO" id="GO:0005829">
    <property type="term" value="C:cytosol"/>
    <property type="evidence" value="ECO:0007669"/>
    <property type="project" value="TreeGrafter"/>
</dbReference>
<evidence type="ECO:0000256" key="3">
    <source>
        <dbReference type="ARBA" id="ARBA00022755"/>
    </source>
</evidence>
<evidence type="ECO:0000259" key="9">
    <source>
        <dbReference type="PROSITE" id="PS50975"/>
    </source>
</evidence>
<feature type="binding site" evidence="7">
    <location>
        <begin position="260"/>
        <end position="261"/>
    </location>
    <ligand>
        <name>ATP</name>
        <dbReference type="ChEBI" id="CHEBI:30616"/>
    </ligand>
</feature>
<comment type="function">
    <text evidence="8">Catalyzes the ATP-dependent conversion of 5-aminoimidazole ribonucleotide (AIR) and HCO(3)- to N5-carboxyaminoimidazole ribonucleotide (N5-CAIR).</text>
</comment>
<evidence type="ECO:0000256" key="6">
    <source>
        <dbReference type="ARBA" id="ARBA00023239"/>
    </source>
</evidence>